<dbReference type="PANTHER" id="PTHR11802">
    <property type="entry name" value="SERINE PROTEASE FAMILY S10 SERINE CARBOXYPEPTIDASE"/>
    <property type="match status" value="1"/>
</dbReference>
<evidence type="ECO:0000313" key="7">
    <source>
        <dbReference type="EMBL" id="KAG7100129.1"/>
    </source>
</evidence>
<dbReference type="InterPro" id="IPR018202">
    <property type="entry name" value="Ser_caboxypep_ser_AS"/>
</dbReference>
<dbReference type="EMBL" id="CM032181">
    <property type="protein sequence ID" value="KAG7100129.1"/>
    <property type="molecule type" value="Genomic_DNA"/>
</dbReference>
<dbReference type="Gene3D" id="3.40.50.1820">
    <property type="entry name" value="alpha/beta hydrolase"/>
    <property type="match status" value="1"/>
</dbReference>
<dbReference type="SUPFAM" id="SSF53474">
    <property type="entry name" value="alpha/beta-Hydrolases"/>
    <property type="match status" value="1"/>
</dbReference>
<evidence type="ECO:0000256" key="1">
    <source>
        <dbReference type="ARBA" id="ARBA00009431"/>
    </source>
</evidence>
<reference evidence="7" key="1">
    <citation type="journal article" date="2021" name="Genome Biol. Evol.">
        <title>The assembled and annotated genome of the fairy-ring fungus Marasmius oreades.</title>
        <authorList>
            <person name="Hiltunen M."/>
            <person name="Ament-Velasquez S.L."/>
            <person name="Johannesson H."/>
        </authorList>
    </citation>
    <scope>NUCLEOTIDE SEQUENCE</scope>
    <source>
        <strain evidence="7">03SP1</strain>
    </source>
</reference>
<evidence type="ECO:0000256" key="6">
    <source>
        <dbReference type="RuleBase" id="RU361156"/>
    </source>
</evidence>
<dbReference type="OrthoDB" id="443318at2759"/>
<dbReference type="KEGG" id="more:E1B28_001909"/>
<evidence type="ECO:0000256" key="5">
    <source>
        <dbReference type="ARBA" id="ARBA00023180"/>
    </source>
</evidence>
<dbReference type="RefSeq" id="XP_043016599.1">
    <property type="nucleotide sequence ID" value="XM_043147885.1"/>
</dbReference>
<keyword evidence="5" id="KW-0325">Glycoprotein</keyword>
<dbReference type="GO" id="GO:0006508">
    <property type="term" value="P:proteolysis"/>
    <property type="evidence" value="ECO:0007669"/>
    <property type="project" value="UniProtKB-KW"/>
</dbReference>
<protein>
    <recommendedName>
        <fullName evidence="6">Carboxypeptidase</fullName>
        <ecNumber evidence="6">3.4.16.-</ecNumber>
    </recommendedName>
</protein>
<dbReference type="Pfam" id="PF00450">
    <property type="entry name" value="Peptidase_S10"/>
    <property type="match status" value="2"/>
</dbReference>
<comment type="similarity">
    <text evidence="1 6">Belongs to the peptidase S10 family.</text>
</comment>
<keyword evidence="4 6" id="KW-0378">Hydrolase</keyword>
<dbReference type="InterPro" id="IPR001563">
    <property type="entry name" value="Peptidase_S10"/>
</dbReference>
<evidence type="ECO:0000256" key="4">
    <source>
        <dbReference type="ARBA" id="ARBA00022801"/>
    </source>
</evidence>
<dbReference type="GeneID" id="66070985"/>
<keyword evidence="2 6" id="KW-0121">Carboxypeptidase</keyword>
<keyword evidence="3 6" id="KW-0645">Protease</keyword>
<dbReference type="PROSITE" id="PS00131">
    <property type="entry name" value="CARBOXYPEPT_SER_SER"/>
    <property type="match status" value="1"/>
</dbReference>
<dbReference type="GO" id="GO:0004185">
    <property type="term" value="F:serine-type carboxypeptidase activity"/>
    <property type="evidence" value="ECO:0007669"/>
    <property type="project" value="UniProtKB-UniRule"/>
</dbReference>
<dbReference type="InterPro" id="IPR029058">
    <property type="entry name" value="AB_hydrolase_fold"/>
</dbReference>
<dbReference type="PRINTS" id="PR00724">
    <property type="entry name" value="CRBOXYPTASEC"/>
</dbReference>
<proteinExistence type="inferred from homology"/>
<gene>
    <name evidence="7" type="ORF">E1B28_001909</name>
</gene>
<accession>A0A9P7V4K6</accession>
<comment type="caution">
    <text evidence="7">The sequence shown here is derived from an EMBL/GenBank/DDBJ whole genome shotgun (WGS) entry which is preliminary data.</text>
</comment>
<dbReference type="EC" id="3.4.16.-" evidence="6"/>
<evidence type="ECO:0000256" key="2">
    <source>
        <dbReference type="ARBA" id="ARBA00022645"/>
    </source>
</evidence>
<dbReference type="PANTHER" id="PTHR11802:SF479">
    <property type="entry name" value="CARBOXYPEPTIDASE"/>
    <property type="match status" value="1"/>
</dbReference>
<evidence type="ECO:0000313" key="8">
    <source>
        <dbReference type="Proteomes" id="UP001049176"/>
    </source>
</evidence>
<dbReference type="AlphaFoldDB" id="A0A9P7V4K6"/>
<name>A0A9P7V4K6_9AGAR</name>
<evidence type="ECO:0000256" key="3">
    <source>
        <dbReference type="ARBA" id="ARBA00022670"/>
    </source>
</evidence>
<sequence>MGGVWLSRTTSVLRLAIALTWALTIYAQSSITLPSTFPHNYTGIPSGGYGPDWQNYFEVTDTLPNVTKPISRSFAGNIAVDRAGHPNDTLWFWAFEKENGSLTARAGEKEDEPWLVWLNGGPGSSSQLGLLTENGPLRVQGDFSVTQNNFSWDKLADAFWVDQPVGVGYSTSDATGYVFDEDQLGQDFVGFLANVVKVFPSLATRPFYLTGESYAGVFIPYIAKAILSTPNPPVKLRKIAIGDGAMGSFPGYEEISTVNTLETWPQIINFDQEVFQYFREQTHLCGYDLNLTYPQTGGHFPSLLSPFHVTHNPQVVFGEGRVRGRGRFDLNFPSRSDFVSEIVKRINHEDGRLKEKRQGQQKLTLDQWKREHLSTGKLDPDYGCFLWEEMTDFAMNFTFPWSQGEFDPYDTPDALSPEVPADPTVFLNDPSTRAALHAPNKTWVSSFRFPFGNSTGLTPAGSPWGDRSVEPAAFMSELWTNASKQNVGIVIYEGNSDSLVEHFSAEVVIQNTTFGGIQGFTRRPSTPFPGGEGIIHQERNITYVLFNKAGHFVPRSVPEAAFIFLKEFVLGNNSTGLVEEKGGSVTVVGGEDPTLSGAVLPADTAAIFYGSLRTESSSFAPTATIAKWQSFIQTATATAKLDSDKQTNAALVSDSMMGLWECVLATGFMTIMSVIYI</sequence>
<keyword evidence="8" id="KW-1185">Reference proteome</keyword>
<dbReference type="Proteomes" id="UP001049176">
    <property type="component" value="Chromosome 1"/>
</dbReference>
<organism evidence="7 8">
    <name type="scientific">Marasmius oreades</name>
    <name type="common">fairy-ring Marasmius</name>
    <dbReference type="NCBI Taxonomy" id="181124"/>
    <lineage>
        <taxon>Eukaryota</taxon>
        <taxon>Fungi</taxon>
        <taxon>Dikarya</taxon>
        <taxon>Basidiomycota</taxon>
        <taxon>Agaricomycotina</taxon>
        <taxon>Agaricomycetes</taxon>
        <taxon>Agaricomycetidae</taxon>
        <taxon>Agaricales</taxon>
        <taxon>Marasmiineae</taxon>
        <taxon>Marasmiaceae</taxon>
        <taxon>Marasmius</taxon>
    </lineage>
</organism>